<accession>A0ABV2T4W4</accession>
<evidence type="ECO:0000313" key="3">
    <source>
        <dbReference type="Proteomes" id="UP001549749"/>
    </source>
</evidence>
<dbReference type="SUPFAM" id="SSF159894">
    <property type="entry name" value="YgaC/TfoX-N like"/>
    <property type="match status" value="1"/>
</dbReference>
<organism evidence="2 3">
    <name type="scientific">Chitinophaga defluvii</name>
    <dbReference type="NCBI Taxonomy" id="3163343"/>
    <lineage>
        <taxon>Bacteria</taxon>
        <taxon>Pseudomonadati</taxon>
        <taxon>Bacteroidota</taxon>
        <taxon>Chitinophagia</taxon>
        <taxon>Chitinophagales</taxon>
        <taxon>Chitinophagaceae</taxon>
        <taxon>Chitinophaga</taxon>
    </lineage>
</organism>
<proteinExistence type="predicted"/>
<dbReference type="EMBL" id="JBEXAC010000001">
    <property type="protein sequence ID" value="MET6998069.1"/>
    <property type="molecule type" value="Genomic_DNA"/>
</dbReference>
<protein>
    <submittedName>
        <fullName evidence="2">TfoX/Sxy family protein</fullName>
    </submittedName>
</protein>
<keyword evidence="3" id="KW-1185">Reference proteome</keyword>
<dbReference type="Gene3D" id="3.30.1460.30">
    <property type="entry name" value="YgaC/TfoX-N like chaperone"/>
    <property type="match status" value="1"/>
</dbReference>
<gene>
    <name evidence="2" type="ORF">ABR189_11840</name>
</gene>
<dbReference type="Proteomes" id="UP001549749">
    <property type="component" value="Unassembled WGS sequence"/>
</dbReference>
<reference evidence="2 3" key="1">
    <citation type="submission" date="2024-06" db="EMBL/GenBank/DDBJ databases">
        <title>Chitinophaga defluvii sp. nov., isolated from municipal sewage.</title>
        <authorList>
            <person name="Zhang L."/>
        </authorList>
    </citation>
    <scope>NUCLEOTIDE SEQUENCE [LARGE SCALE GENOMIC DNA]</scope>
    <source>
        <strain evidence="2 3">H8</strain>
    </source>
</reference>
<dbReference type="RefSeq" id="WP_354660704.1">
    <property type="nucleotide sequence ID" value="NZ_JBEXAC010000001.1"/>
</dbReference>
<evidence type="ECO:0000259" key="1">
    <source>
        <dbReference type="Pfam" id="PF04993"/>
    </source>
</evidence>
<dbReference type="InterPro" id="IPR007076">
    <property type="entry name" value="TfoX_N"/>
</dbReference>
<dbReference type="Pfam" id="PF04993">
    <property type="entry name" value="TfoX_N"/>
    <property type="match status" value="1"/>
</dbReference>
<name>A0ABV2T4W4_9BACT</name>
<evidence type="ECO:0000313" key="2">
    <source>
        <dbReference type="EMBL" id="MET6998069.1"/>
    </source>
</evidence>
<comment type="caution">
    <text evidence="2">The sequence shown here is derived from an EMBL/GenBank/DDBJ whole genome shotgun (WGS) entry which is preliminary data.</text>
</comment>
<feature type="domain" description="TfoX N-terminal" evidence="1">
    <location>
        <begin position="20"/>
        <end position="103"/>
    </location>
</feature>
<sequence>MSYDEKLTDNIRELIADTGRKVEEKKMFGGLCFMVDDKMCVGVNTGRIMLRLDPALNETVLEEEGCTPMVHGGRMMKGYVYVSESVLTTRKRLAYWINLALAFNLIAQPAKKKKK</sequence>